<dbReference type="PANTHER" id="PTHR27008:SF497">
    <property type="entry name" value="OS11G0695000 PROTEIN"/>
    <property type="match status" value="1"/>
</dbReference>
<keyword evidence="17" id="KW-0675">Receptor</keyword>
<keyword evidence="6" id="KW-0597">Phosphoprotein</keyword>
<dbReference type="SUPFAM" id="SSF52058">
    <property type="entry name" value="L domain-like"/>
    <property type="match status" value="2"/>
</dbReference>
<keyword evidence="5" id="KW-0723">Serine/threonine-protein kinase</keyword>
<dbReference type="FunFam" id="3.80.10.10:FF:000095">
    <property type="entry name" value="LRR receptor-like serine/threonine-protein kinase GSO1"/>
    <property type="match status" value="1"/>
</dbReference>
<sequence length="973" mass="107612">MASSAVAVRTNITTDKSALLALKTHITDDPHKILGTNWSTSTSPCSWIGITCDASQLRVTALNLSNMGLNGTIAPQVGNLSFLSQLSFENNNFHGSLPNELASLRRLEVVHFGSNSFSGVLPSWFGFFPKLRELYANRNRFNGTVPVSLYNISSLQIMDLNDNMLSGRIPRSLGNCTSLEIITLDDNHLTGEVPLEIENLQNLMILRLANNSLTGLIPYAIFNSSKIEVIFLYLNYFSGHLPSSMGHLLPNLKSLYLWGNQLNGIIPNSISNASKLIDLQLGANYFSGSIPNTLGNLRHLEVLNLVNNNFTSESSTLELTFLSYLTKCINLTSIVVANNPLNGTLPISIGNFSTSLELFVAYNCSIKGIIPIGIGNLSNLVTLDLEDNELVGSIPTTIDGMMLLQGLHLRDNRLQGLIPNGICQLNNLDELFLNHNELSGPIPTCWGGLSKLQKLYLDSNQLTSIPPSFWTLKDILQINLSSNYLSGHLPSDVGNLEHVTYIDLSWNQLSGNIPAFRDIFLENLSLAHNKFQGHIPHSIDKLISMVHLDLSDNNLSGEIPMSLVELKGLKYFNVSFNRLQGEIPSTGVIAQFSAQSFIGNEALCGPSKLQVPPCKTSNAGQSRTSTAIIVRYILPTMIATILALVLLFALMRHRKRYVKIKGQGDLLPLATWRRITYLELEQATNGFSQSNLIGKGGFGSVYKGILSDGVSVAIKVFNLNVKEGFKSFEAECDVLCRIRHRNLVKIISCCSSVDFKALVLEYMPNGSLMKWLYSHNYFLDMLQRLNTMIDVASSLEYLHHECPSPVVHCDLKPNNILLNKDMVAHVSDFGISKLLGDEDSITQTITLATIGYMAPEYGSQGIISTRGDMYSYGILLMETFTRKNPTDEMFTEEMSLKCWVKQSLPHSVIEVVDANLLKRGEEHFNSKLDCILSIMKLAMHCTAASPEERINIRDVVPTLENIKLKFLKDVGGD</sequence>
<keyword evidence="15 22" id="KW-1133">Transmembrane helix</keyword>
<feature type="binding site" evidence="21">
    <location>
        <position position="715"/>
    </location>
    <ligand>
        <name>ATP</name>
        <dbReference type="ChEBI" id="CHEBI:30616"/>
    </ligand>
</feature>
<evidence type="ECO:0000259" key="23">
    <source>
        <dbReference type="PROSITE" id="PS50011"/>
    </source>
</evidence>
<dbReference type="PANTHER" id="PTHR27008">
    <property type="entry name" value="OS04G0122200 PROTEIN"/>
    <property type="match status" value="1"/>
</dbReference>
<proteinExistence type="inferred from homology"/>
<evidence type="ECO:0000256" key="15">
    <source>
        <dbReference type="ARBA" id="ARBA00022989"/>
    </source>
</evidence>
<dbReference type="InterPro" id="IPR001245">
    <property type="entry name" value="Ser-Thr/Tyr_kinase_cat_dom"/>
</dbReference>
<evidence type="ECO:0000256" key="5">
    <source>
        <dbReference type="ARBA" id="ARBA00022527"/>
    </source>
</evidence>
<dbReference type="GO" id="GO:0005524">
    <property type="term" value="F:ATP binding"/>
    <property type="evidence" value="ECO:0007669"/>
    <property type="project" value="UniProtKB-UniRule"/>
</dbReference>
<dbReference type="Gene3D" id="3.30.200.20">
    <property type="entry name" value="Phosphorylase Kinase, domain 1"/>
    <property type="match status" value="1"/>
</dbReference>
<keyword evidence="8" id="KW-0808">Transferase</keyword>
<organism evidence="24 25">
    <name type="scientific">Quercus rubra</name>
    <name type="common">Northern red oak</name>
    <name type="synonym">Quercus borealis</name>
    <dbReference type="NCBI Taxonomy" id="3512"/>
    <lineage>
        <taxon>Eukaryota</taxon>
        <taxon>Viridiplantae</taxon>
        <taxon>Streptophyta</taxon>
        <taxon>Embryophyta</taxon>
        <taxon>Tracheophyta</taxon>
        <taxon>Spermatophyta</taxon>
        <taxon>Magnoliopsida</taxon>
        <taxon>eudicotyledons</taxon>
        <taxon>Gunneridae</taxon>
        <taxon>Pentapetalae</taxon>
        <taxon>rosids</taxon>
        <taxon>fabids</taxon>
        <taxon>Fagales</taxon>
        <taxon>Fagaceae</taxon>
        <taxon>Quercus</taxon>
    </lineage>
</organism>
<dbReference type="InterPro" id="IPR013210">
    <property type="entry name" value="LRR_N_plant-typ"/>
</dbReference>
<dbReference type="InterPro" id="IPR011009">
    <property type="entry name" value="Kinase-like_dom_sf"/>
</dbReference>
<keyword evidence="14 21" id="KW-0067">ATP-binding</keyword>
<keyword evidence="16 22" id="KW-0472">Membrane</keyword>
<evidence type="ECO:0000256" key="7">
    <source>
        <dbReference type="ARBA" id="ARBA00022614"/>
    </source>
</evidence>
<keyword evidence="10" id="KW-0732">Signal</keyword>
<evidence type="ECO:0000256" key="21">
    <source>
        <dbReference type="PROSITE-ProRule" id="PRU10141"/>
    </source>
</evidence>
<dbReference type="SUPFAM" id="SSF56112">
    <property type="entry name" value="Protein kinase-like (PK-like)"/>
    <property type="match status" value="1"/>
</dbReference>
<dbReference type="Gene3D" id="1.10.510.10">
    <property type="entry name" value="Transferase(Phosphotransferase) domain 1"/>
    <property type="match status" value="1"/>
</dbReference>
<evidence type="ECO:0000256" key="11">
    <source>
        <dbReference type="ARBA" id="ARBA00022737"/>
    </source>
</evidence>
<evidence type="ECO:0000313" key="24">
    <source>
        <dbReference type="EMBL" id="KAK4596450.1"/>
    </source>
</evidence>
<evidence type="ECO:0000256" key="10">
    <source>
        <dbReference type="ARBA" id="ARBA00022729"/>
    </source>
</evidence>
<reference evidence="24 25" key="1">
    <citation type="journal article" date="2023" name="G3 (Bethesda)">
        <title>A haplotype-resolved chromosome-scale genome for Quercus rubra L. provides insights into the genetics of adaptive traits for red oak species.</title>
        <authorList>
            <person name="Kapoor B."/>
            <person name="Jenkins J."/>
            <person name="Schmutz J."/>
            <person name="Zhebentyayeva T."/>
            <person name="Kuelheim C."/>
            <person name="Coggeshall M."/>
            <person name="Heim C."/>
            <person name="Lasky J.R."/>
            <person name="Leites L."/>
            <person name="Islam-Faridi N."/>
            <person name="Romero-Severson J."/>
            <person name="DeLeo V.L."/>
            <person name="Lucas S.M."/>
            <person name="Lazic D."/>
            <person name="Gailing O."/>
            <person name="Carlson J."/>
            <person name="Staton M."/>
        </authorList>
    </citation>
    <scope>NUCLEOTIDE SEQUENCE [LARGE SCALE GENOMIC DNA]</scope>
    <source>
        <strain evidence="24">Pseudo-F2</strain>
    </source>
</reference>
<keyword evidence="18" id="KW-0325">Glycoprotein</keyword>
<dbReference type="FunFam" id="1.10.510.10:FF:000358">
    <property type="entry name" value="Putative leucine-rich repeat receptor-like serine/threonine-protein kinase"/>
    <property type="match status" value="1"/>
</dbReference>
<comment type="caution">
    <text evidence="24">The sequence shown here is derived from an EMBL/GenBank/DDBJ whole genome shotgun (WGS) entry which is preliminary data.</text>
</comment>
<dbReference type="InterPro" id="IPR051809">
    <property type="entry name" value="Plant_receptor-like_S/T_kinase"/>
</dbReference>
<dbReference type="InterPro" id="IPR008271">
    <property type="entry name" value="Ser/Thr_kinase_AS"/>
</dbReference>
<dbReference type="Gene3D" id="3.80.10.10">
    <property type="entry name" value="Ribonuclease Inhibitor"/>
    <property type="match status" value="4"/>
</dbReference>
<keyword evidence="13" id="KW-0418">Kinase</keyword>
<dbReference type="PROSITE" id="PS00107">
    <property type="entry name" value="PROTEIN_KINASE_ATP"/>
    <property type="match status" value="1"/>
</dbReference>
<dbReference type="Pfam" id="PF07714">
    <property type="entry name" value="PK_Tyr_Ser-Thr"/>
    <property type="match status" value="1"/>
</dbReference>
<keyword evidence="25" id="KW-1185">Reference proteome</keyword>
<dbReference type="FunFam" id="3.80.10.10:FF:000299">
    <property type="entry name" value="Piriformospora indica-insensitive protein 2"/>
    <property type="match status" value="1"/>
</dbReference>
<dbReference type="InterPro" id="IPR000719">
    <property type="entry name" value="Prot_kinase_dom"/>
</dbReference>
<comment type="catalytic activity">
    <reaction evidence="19">
        <text>L-threonyl-[protein] + ATP = O-phospho-L-threonyl-[protein] + ADP + H(+)</text>
        <dbReference type="Rhea" id="RHEA:46608"/>
        <dbReference type="Rhea" id="RHEA-COMP:11060"/>
        <dbReference type="Rhea" id="RHEA-COMP:11605"/>
        <dbReference type="ChEBI" id="CHEBI:15378"/>
        <dbReference type="ChEBI" id="CHEBI:30013"/>
        <dbReference type="ChEBI" id="CHEBI:30616"/>
        <dbReference type="ChEBI" id="CHEBI:61977"/>
        <dbReference type="ChEBI" id="CHEBI:456216"/>
        <dbReference type="EC" id="2.7.11.1"/>
    </reaction>
</comment>
<evidence type="ECO:0000256" key="12">
    <source>
        <dbReference type="ARBA" id="ARBA00022741"/>
    </source>
</evidence>
<evidence type="ECO:0000256" key="18">
    <source>
        <dbReference type="ARBA" id="ARBA00023180"/>
    </source>
</evidence>
<feature type="domain" description="Protein kinase" evidence="23">
    <location>
        <begin position="687"/>
        <end position="967"/>
    </location>
</feature>
<dbReference type="FunFam" id="3.30.200.20:FF:000661">
    <property type="entry name" value="Serine-threonine protein kinase plant-type"/>
    <property type="match status" value="1"/>
</dbReference>
<keyword evidence="12 21" id="KW-0547">Nucleotide-binding</keyword>
<dbReference type="InterPro" id="IPR017441">
    <property type="entry name" value="Protein_kinase_ATP_BS"/>
</dbReference>
<dbReference type="AlphaFoldDB" id="A0AAN7FUJ1"/>
<evidence type="ECO:0000313" key="25">
    <source>
        <dbReference type="Proteomes" id="UP001324115"/>
    </source>
</evidence>
<evidence type="ECO:0000256" key="19">
    <source>
        <dbReference type="ARBA" id="ARBA00047899"/>
    </source>
</evidence>
<dbReference type="PROSITE" id="PS51450">
    <property type="entry name" value="LRR"/>
    <property type="match status" value="1"/>
</dbReference>
<evidence type="ECO:0000256" key="9">
    <source>
        <dbReference type="ARBA" id="ARBA00022692"/>
    </source>
</evidence>
<evidence type="ECO:0000256" key="14">
    <source>
        <dbReference type="ARBA" id="ARBA00022840"/>
    </source>
</evidence>
<evidence type="ECO:0000256" key="22">
    <source>
        <dbReference type="SAM" id="Phobius"/>
    </source>
</evidence>
<evidence type="ECO:0000256" key="16">
    <source>
        <dbReference type="ARBA" id="ARBA00023136"/>
    </source>
</evidence>
<dbReference type="PROSITE" id="PS00108">
    <property type="entry name" value="PROTEIN_KINASE_ST"/>
    <property type="match status" value="1"/>
</dbReference>
<dbReference type="InterPro" id="IPR001611">
    <property type="entry name" value="Leu-rich_rpt"/>
</dbReference>
<dbReference type="EC" id="2.7.11.1" evidence="3"/>
<accession>A0AAN7FUJ1</accession>
<dbReference type="CDD" id="cd14066">
    <property type="entry name" value="STKc_IRAK"/>
    <property type="match status" value="1"/>
</dbReference>
<dbReference type="SMART" id="SM00220">
    <property type="entry name" value="S_TKc"/>
    <property type="match status" value="1"/>
</dbReference>
<keyword evidence="11" id="KW-0677">Repeat</keyword>
<evidence type="ECO:0000256" key="20">
    <source>
        <dbReference type="ARBA" id="ARBA00048679"/>
    </source>
</evidence>
<gene>
    <name evidence="24" type="ORF">RGQ29_014474</name>
</gene>
<comment type="similarity">
    <text evidence="2">Belongs to the protein kinase superfamily. Ser/Thr protein kinase family.</text>
</comment>
<dbReference type="EMBL" id="JAXUIC010000003">
    <property type="protein sequence ID" value="KAK4596450.1"/>
    <property type="molecule type" value="Genomic_DNA"/>
</dbReference>
<dbReference type="FunFam" id="3.80.10.10:FF:000129">
    <property type="entry name" value="Leucine-rich repeat receptor-like kinase"/>
    <property type="match status" value="1"/>
</dbReference>
<dbReference type="FunFam" id="3.80.10.10:FF:000383">
    <property type="entry name" value="Leucine-rich repeat receptor protein kinase EMS1"/>
    <property type="match status" value="1"/>
</dbReference>
<evidence type="ECO:0000256" key="2">
    <source>
        <dbReference type="ARBA" id="ARBA00008684"/>
    </source>
</evidence>
<evidence type="ECO:0000256" key="1">
    <source>
        <dbReference type="ARBA" id="ARBA00004162"/>
    </source>
</evidence>
<name>A0AAN7FUJ1_QUERU</name>
<dbReference type="Proteomes" id="UP001324115">
    <property type="component" value="Unassembled WGS sequence"/>
</dbReference>
<evidence type="ECO:0000256" key="6">
    <source>
        <dbReference type="ARBA" id="ARBA00022553"/>
    </source>
</evidence>
<evidence type="ECO:0000256" key="8">
    <source>
        <dbReference type="ARBA" id="ARBA00022679"/>
    </source>
</evidence>
<keyword evidence="9 22" id="KW-0812">Transmembrane</keyword>
<keyword evidence="7" id="KW-0433">Leucine-rich repeat</keyword>
<comment type="catalytic activity">
    <reaction evidence="20">
        <text>L-seryl-[protein] + ATP = O-phospho-L-seryl-[protein] + ADP + H(+)</text>
        <dbReference type="Rhea" id="RHEA:17989"/>
        <dbReference type="Rhea" id="RHEA-COMP:9863"/>
        <dbReference type="Rhea" id="RHEA-COMP:11604"/>
        <dbReference type="ChEBI" id="CHEBI:15378"/>
        <dbReference type="ChEBI" id="CHEBI:29999"/>
        <dbReference type="ChEBI" id="CHEBI:30616"/>
        <dbReference type="ChEBI" id="CHEBI:83421"/>
        <dbReference type="ChEBI" id="CHEBI:456216"/>
        <dbReference type="EC" id="2.7.11.1"/>
    </reaction>
</comment>
<evidence type="ECO:0000256" key="3">
    <source>
        <dbReference type="ARBA" id="ARBA00012513"/>
    </source>
</evidence>
<evidence type="ECO:0000256" key="13">
    <source>
        <dbReference type="ARBA" id="ARBA00022777"/>
    </source>
</evidence>
<dbReference type="Pfam" id="PF13855">
    <property type="entry name" value="LRR_8"/>
    <property type="match status" value="3"/>
</dbReference>
<keyword evidence="4" id="KW-1003">Cell membrane</keyword>
<dbReference type="SMART" id="SM00369">
    <property type="entry name" value="LRR_TYP"/>
    <property type="match status" value="10"/>
</dbReference>
<dbReference type="Pfam" id="PF00560">
    <property type="entry name" value="LRR_1"/>
    <property type="match status" value="6"/>
</dbReference>
<dbReference type="GO" id="GO:0004674">
    <property type="term" value="F:protein serine/threonine kinase activity"/>
    <property type="evidence" value="ECO:0007669"/>
    <property type="project" value="UniProtKB-KW"/>
</dbReference>
<dbReference type="InterPro" id="IPR003591">
    <property type="entry name" value="Leu-rich_rpt_typical-subtyp"/>
</dbReference>
<dbReference type="Pfam" id="PF08263">
    <property type="entry name" value="LRRNT_2"/>
    <property type="match status" value="1"/>
</dbReference>
<comment type="subcellular location">
    <subcellularLocation>
        <location evidence="1">Cell membrane</location>
        <topology evidence="1">Single-pass membrane protein</topology>
    </subcellularLocation>
</comment>
<protein>
    <recommendedName>
        <fullName evidence="3">non-specific serine/threonine protein kinase</fullName>
        <ecNumber evidence="3">2.7.11.1</ecNumber>
    </recommendedName>
</protein>
<dbReference type="GO" id="GO:0005886">
    <property type="term" value="C:plasma membrane"/>
    <property type="evidence" value="ECO:0007669"/>
    <property type="project" value="UniProtKB-SubCell"/>
</dbReference>
<feature type="transmembrane region" description="Helical" evidence="22">
    <location>
        <begin position="632"/>
        <end position="651"/>
    </location>
</feature>
<dbReference type="PROSITE" id="PS50011">
    <property type="entry name" value="PROTEIN_KINASE_DOM"/>
    <property type="match status" value="1"/>
</dbReference>
<dbReference type="InterPro" id="IPR032675">
    <property type="entry name" value="LRR_dom_sf"/>
</dbReference>
<evidence type="ECO:0000256" key="17">
    <source>
        <dbReference type="ARBA" id="ARBA00023170"/>
    </source>
</evidence>
<evidence type="ECO:0000256" key="4">
    <source>
        <dbReference type="ARBA" id="ARBA00022475"/>
    </source>
</evidence>